<accession>A0A9J6EIG0</accession>
<proteinExistence type="predicted"/>
<dbReference type="Proteomes" id="UP000821866">
    <property type="component" value="Chromosome 2"/>
</dbReference>
<evidence type="ECO:0000256" key="8">
    <source>
        <dbReference type="ARBA" id="ARBA00022989"/>
    </source>
</evidence>
<keyword evidence="6" id="KW-0833">Ubl conjugation pathway</keyword>
<comment type="subcellular location">
    <subcellularLocation>
        <location evidence="1">Membrane</location>
        <topology evidence="1">Multi-pass membrane protein</topology>
    </subcellularLocation>
</comment>
<dbReference type="PANTHER" id="PTHR46065:SF3">
    <property type="entry name" value="FI20425P1"/>
    <property type="match status" value="1"/>
</dbReference>
<reference evidence="13" key="1">
    <citation type="journal article" date="2020" name="Cell">
        <title>Large-Scale Comparative Analyses of Tick Genomes Elucidate Their Genetic Diversity and Vector Capacities.</title>
        <authorList>
            <consortium name="Tick Genome and Microbiome Consortium (TIGMIC)"/>
            <person name="Jia N."/>
            <person name="Wang J."/>
            <person name="Shi W."/>
            <person name="Du L."/>
            <person name="Sun Y."/>
            <person name="Zhan W."/>
            <person name="Jiang J.F."/>
            <person name="Wang Q."/>
            <person name="Zhang B."/>
            <person name="Ji P."/>
            <person name="Bell-Sakyi L."/>
            <person name="Cui X.M."/>
            <person name="Yuan T.T."/>
            <person name="Jiang B.G."/>
            <person name="Yang W.F."/>
            <person name="Lam T.T."/>
            <person name="Chang Q.C."/>
            <person name="Ding S.J."/>
            <person name="Wang X.J."/>
            <person name="Zhu J.G."/>
            <person name="Ruan X.D."/>
            <person name="Zhao L."/>
            <person name="Wei J.T."/>
            <person name="Ye R.Z."/>
            <person name="Que T.C."/>
            <person name="Du C.H."/>
            <person name="Zhou Y.H."/>
            <person name="Cheng J.X."/>
            <person name="Dai P.F."/>
            <person name="Guo W.B."/>
            <person name="Han X.H."/>
            <person name="Huang E.J."/>
            <person name="Li L.F."/>
            <person name="Wei W."/>
            <person name="Gao Y.C."/>
            <person name="Liu J.Z."/>
            <person name="Shao H.Z."/>
            <person name="Wang X."/>
            <person name="Wang C.C."/>
            <person name="Yang T.C."/>
            <person name="Huo Q.B."/>
            <person name="Li W."/>
            <person name="Chen H.Y."/>
            <person name="Chen S.E."/>
            <person name="Zhou L.G."/>
            <person name="Ni X.B."/>
            <person name="Tian J.H."/>
            <person name="Sheng Y."/>
            <person name="Liu T."/>
            <person name="Pan Y.S."/>
            <person name="Xia L.Y."/>
            <person name="Li J."/>
            <person name="Zhao F."/>
            <person name="Cao W.C."/>
        </authorList>
    </citation>
    <scope>NUCLEOTIDE SEQUENCE</scope>
    <source>
        <strain evidence="13">Rmic-2018</strain>
    </source>
</reference>
<keyword evidence="3 11" id="KW-0812">Transmembrane</keyword>
<dbReference type="SUPFAM" id="SSF57850">
    <property type="entry name" value="RING/U-box"/>
    <property type="match status" value="1"/>
</dbReference>
<dbReference type="InterPro" id="IPR011016">
    <property type="entry name" value="Znf_RING-CH"/>
</dbReference>
<feature type="compositionally biased region" description="Basic and acidic residues" evidence="10">
    <location>
        <begin position="207"/>
        <end position="226"/>
    </location>
</feature>
<dbReference type="PROSITE" id="PS51292">
    <property type="entry name" value="ZF_RING_CH"/>
    <property type="match status" value="1"/>
</dbReference>
<keyword evidence="7" id="KW-0862">Zinc</keyword>
<gene>
    <name evidence="13" type="ORF">HPB51_016535</name>
</gene>
<evidence type="ECO:0000256" key="1">
    <source>
        <dbReference type="ARBA" id="ARBA00004141"/>
    </source>
</evidence>
<sequence length="232" mass="25579">MSPFKSNPKSTGSRLGSPAGYLNFTASSAPICRICYEGEQTEGLMSLCKCSGTTGLVHISCLDHWLNAQNVDHCDRCHHRFPTAAQATCIHQFFHWALPTDSPSDVQGDRFCFALMTPMAALGGFFCVLDAFKQVLTGQIMGVISVVTLAGLLITAYLFWCVFTVHFDYRAFALWQPRNPMRKILVQRTAVPEFVQARSAGGQQESSGEKEDISAASVTERERTMQLDELVG</sequence>
<dbReference type="GO" id="GO:0004842">
    <property type="term" value="F:ubiquitin-protein transferase activity"/>
    <property type="evidence" value="ECO:0007669"/>
    <property type="project" value="TreeGrafter"/>
</dbReference>
<organism evidence="13 14">
    <name type="scientific">Rhipicephalus microplus</name>
    <name type="common">Cattle tick</name>
    <name type="synonym">Boophilus microplus</name>
    <dbReference type="NCBI Taxonomy" id="6941"/>
    <lineage>
        <taxon>Eukaryota</taxon>
        <taxon>Metazoa</taxon>
        <taxon>Ecdysozoa</taxon>
        <taxon>Arthropoda</taxon>
        <taxon>Chelicerata</taxon>
        <taxon>Arachnida</taxon>
        <taxon>Acari</taxon>
        <taxon>Parasitiformes</taxon>
        <taxon>Ixodida</taxon>
        <taxon>Ixodoidea</taxon>
        <taxon>Ixodidae</taxon>
        <taxon>Rhipicephalinae</taxon>
        <taxon>Rhipicephalus</taxon>
        <taxon>Boophilus</taxon>
    </lineage>
</organism>
<name>A0A9J6EIG0_RHIMP</name>
<feature type="transmembrane region" description="Helical" evidence="11">
    <location>
        <begin position="111"/>
        <end position="132"/>
    </location>
</feature>
<feature type="transmembrane region" description="Helical" evidence="11">
    <location>
        <begin position="138"/>
        <end position="160"/>
    </location>
</feature>
<evidence type="ECO:0000313" key="13">
    <source>
        <dbReference type="EMBL" id="KAH8033816.1"/>
    </source>
</evidence>
<feature type="domain" description="RING-CH-type" evidence="12">
    <location>
        <begin position="24"/>
        <end position="84"/>
    </location>
</feature>
<dbReference type="InterPro" id="IPR013083">
    <property type="entry name" value="Znf_RING/FYVE/PHD"/>
</dbReference>
<evidence type="ECO:0000259" key="12">
    <source>
        <dbReference type="PROSITE" id="PS51292"/>
    </source>
</evidence>
<dbReference type="SMART" id="SM00744">
    <property type="entry name" value="RINGv"/>
    <property type="match status" value="1"/>
</dbReference>
<dbReference type="GO" id="GO:0016567">
    <property type="term" value="P:protein ubiquitination"/>
    <property type="evidence" value="ECO:0007669"/>
    <property type="project" value="TreeGrafter"/>
</dbReference>
<keyword evidence="9 11" id="KW-0472">Membrane</keyword>
<dbReference type="Pfam" id="PF12906">
    <property type="entry name" value="RINGv"/>
    <property type="match status" value="1"/>
</dbReference>
<evidence type="ECO:0000256" key="7">
    <source>
        <dbReference type="ARBA" id="ARBA00022833"/>
    </source>
</evidence>
<dbReference type="GO" id="GO:0016020">
    <property type="term" value="C:membrane"/>
    <property type="evidence" value="ECO:0007669"/>
    <property type="project" value="UniProtKB-SubCell"/>
</dbReference>
<evidence type="ECO:0000256" key="3">
    <source>
        <dbReference type="ARBA" id="ARBA00022692"/>
    </source>
</evidence>
<comment type="caution">
    <text evidence="13">The sequence shown here is derived from an EMBL/GenBank/DDBJ whole genome shotgun (WGS) entry which is preliminary data.</text>
</comment>
<evidence type="ECO:0000256" key="5">
    <source>
        <dbReference type="ARBA" id="ARBA00022771"/>
    </source>
</evidence>
<keyword evidence="5" id="KW-0863">Zinc-finger</keyword>
<dbReference type="AlphaFoldDB" id="A0A9J6EIG0"/>
<dbReference type="VEuPathDB" id="VectorBase:LOC119161900"/>
<feature type="region of interest" description="Disordered" evidence="10">
    <location>
        <begin position="199"/>
        <end position="232"/>
    </location>
</feature>
<dbReference type="GO" id="GO:0008270">
    <property type="term" value="F:zinc ion binding"/>
    <property type="evidence" value="ECO:0007669"/>
    <property type="project" value="UniProtKB-KW"/>
</dbReference>
<evidence type="ECO:0000256" key="10">
    <source>
        <dbReference type="SAM" id="MobiDB-lite"/>
    </source>
</evidence>
<dbReference type="PANTHER" id="PTHR46065">
    <property type="entry name" value="E3 UBIQUITIN-PROTEIN LIGASE MARCH 2/3 FAMILY MEMBER"/>
    <property type="match status" value="1"/>
</dbReference>
<dbReference type="Gene3D" id="3.30.40.10">
    <property type="entry name" value="Zinc/RING finger domain, C3HC4 (zinc finger)"/>
    <property type="match status" value="1"/>
</dbReference>
<keyword evidence="8 11" id="KW-1133">Transmembrane helix</keyword>
<evidence type="ECO:0000256" key="4">
    <source>
        <dbReference type="ARBA" id="ARBA00022723"/>
    </source>
</evidence>
<evidence type="ECO:0000256" key="9">
    <source>
        <dbReference type="ARBA" id="ARBA00023136"/>
    </source>
</evidence>
<evidence type="ECO:0000256" key="2">
    <source>
        <dbReference type="ARBA" id="ARBA00022679"/>
    </source>
</evidence>
<protein>
    <recommendedName>
        <fullName evidence="12">RING-CH-type domain-containing protein</fullName>
    </recommendedName>
</protein>
<evidence type="ECO:0000256" key="6">
    <source>
        <dbReference type="ARBA" id="ARBA00022786"/>
    </source>
</evidence>
<dbReference type="EMBL" id="JABSTU010000004">
    <property type="protein sequence ID" value="KAH8033816.1"/>
    <property type="molecule type" value="Genomic_DNA"/>
</dbReference>
<reference evidence="13" key="2">
    <citation type="submission" date="2021-09" db="EMBL/GenBank/DDBJ databases">
        <authorList>
            <person name="Jia N."/>
            <person name="Wang J."/>
            <person name="Shi W."/>
            <person name="Du L."/>
            <person name="Sun Y."/>
            <person name="Zhan W."/>
            <person name="Jiang J."/>
            <person name="Wang Q."/>
            <person name="Zhang B."/>
            <person name="Ji P."/>
            <person name="Sakyi L.B."/>
            <person name="Cui X."/>
            <person name="Yuan T."/>
            <person name="Jiang B."/>
            <person name="Yang W."/>
            <person name="Lam T.T.-Y."/>
            <person name="Chang Q."/>
            <person name="Ding S."/>
            <person name="Wang X."/>
            <person name="Zhu J."/>
            <person name="Ruan X."/>
            <person name="Zhao L."/>
            <person name="Wei J."/>
            <person name="Que T."/>
            <person name="Du C."/>
            <person name="Cheng J."/>
            <person name="Dai P."/>
            <person name="Han X."/>
            <person name="Huang E."/>
            <person name="Gao Y."/>
            <person name="Liu J."/>
            <person name="Shao H."/>
            <person name="Ye R."/>
            <person name="Li L."/>
            <person name="Wei W."/>
            <person name="Wang X."/>
            <person name="Wang C."/>
            <person name="Huo Q."/>
            <person name="Li W."/>
            <person name="Guo W."/>
            <person name="Chen H."/>
            <person name="Chen S."/>
            <person name="Zhou L."/>
            <person name="Zhou L."/>
            <person name="Ni X."/>
            <person name="Tian J."/>
            <person name="Zhou Y."/>
            <person name="Sheng Y."/>
            <person name="Liu T."/>
            <person name="Pan Y."/>
            <person name="Xia L."/>
            <person name="Li J."/>
            <person name="Zhao F."/>
            <person name="Cao W."/>
        </authorList>
    </citation>
    <scope>NUCLEOTIDE SEQUENCE</scope>
    <source>
        <strain evidence="13">Rmic-2018</strain>
        <tissue evidence="13">Larvae</tissue>
    </source>
</reference>
<keyword evidence="4" id="KW-0479">Metal-binding</keyword>
<evidence type="ECO:0000313" key="14">
    <source>
        <dbReference type="Proteomes" id="UP000821866"/>
    </source>
</evidence>
<evidence type="ECO:0000256" key="11">
    <source>
        <dbReference type="SAM" id="Phobius"/>
    </source>
</evidence>
<keyword evidence="14" id="KW-1185">Reference proteome</keyword>
<keyword evidence="2" id="KW-0808">Transferase</keyword>